<proteinExistence type="predicted"/>
<dbReference type="Proteomes" id="UP000255106">
    <property type="component" value="Unassembled WGS sequence"/>
</dbReference>
<gene>
    <name evidence="2" type="primary">entF_3</name>
    <name evidence="2" type="ORF">NCTC10005_06251</name>
</gene>
<dbReference type="Gene3D" id="3.30.559.10">
    <property type="entry name" value="Chloramphenicol acetyltransferase-like domain"/>
    <property type="match status" value="1"/>
</dbReference>
<dbReference type="GO" id="GO:0016779">
    <property type="term" value="F:nucleotidyltransferase activity"/>
    <property type="evidence" value="ECO:0007669"/>
    <property type="project" value="UniProtKB-KW"/>
</dbReference>
<dbReference type="GO" id="GO:0043041">
    <property type="term" value="P:amino acid activation for nonribosomal peptide biosynthetic process"/>
    <property type="evidence" value="ECO:0007669"/>
    <property type="project" value="TreeGrafter"/>
</dbReference>
<dbReference type="EC" id="2.7.7.-" evidence="2"/>
<dbReference type="Gene3D" id="3.30.559.30">
    <property type="entry name" value="Nonribosomal peptide synthetase, condensation domain"/>
    <property type="match status" value="1"/>
</dbReference>
<dbReference type="PANTHER" id="PTHR45527:SF1">
    <property type="entry name" value="FATTY ACID SYNTHASE"/>
    <property type="match status" value="1"/>
</dbReference>
<keyword evidence="2" id="KW-0808">Transferase</keyword>
<evidence type="ECO:0000259" key="1">
    <source>
        <dbReference type="Pfam" id="PF00668"/>
    </source>
</evidence>
<dbReference type="GO" id="GO:0005737">
    <property type="term" value="C:cytoplasm"/>
    <property type="evidence" value="ECO:0007669"/>
    <property type="project" value="TreeGrafter"/>
</dbReference>
<dbReference type="GO" id="GO:0044550">
    <property type="term" value="P:secondary metabolite biosynthetic process"/>
    <property type="evidence" value="ECO:0007669"/>
    <property type="project" value="TreeGrafter"/>
</dbReference>
<reference evidence="2 3" key="1">
    <citation type="submission" date="2018-06" db="EMBL/GenBank/DDBJ databases">
        <authorList>
            <consortium name="Pathogen Informatics"/>
            <person name="Doyle S."/>
        </authorList>
    </citation>
    <scope>NUCLEOTIDE SEQUENCE [LARGE SCALE GENOMIC DNA]</scope>
    <source>
        <strain evidence="2 3">NCTC10005</strain>
    </source>
</reference>
<keyword evidence="2" id="KW-0548">Nucleotidyltransferase</keyword>
<feature type="domain" description="Condensation" evidence="1">
    <location>
        <begin position="4"/>
        <end position="331"/>
    </location>
</feature>
<evidence type="ECO:0000313" key="2">
    <source>
        <dbReference type="EMBL" id="STQ13429.1"/>
    </source>
</evidence>
<dbReference type="InterPro" id="IPR001242">
    <property type="entry name" value="Condensation_dom"/>
</dbReference>
<organism evidence="2 3">
    <name type="scientific">Enterobacter cloacae</name>
    <dbReference type="NCBI Taxonomy" id="550"/>
    <lineage>
        <taxon>Bacteria</taxon>
        <taxon>Pseudomonadati</taxon>
        <taxon>Pseudomonadota</taxon>
        <taxon>Gammaproteobacteria</taxon>
        <taxon>Enterobacterales</taxon>
        <taxon>Enterobacteriaceae</taxon>
        <taxon>Enterobacter</taxon>
        <taxon>Enterobacter cloacae complex</taxon>
    </lineage>
</organism>
<dbReference type="SUPFAM" id="SSF52777">
    <property type="entry name" value="CoA-dependent acyltransferases"/>
    <property type="match status" value="2"/>
</dbReference>
<dbReference type="AlphaFoldDB" id="A0A377M4Z4"/>
<evidence type="ECO:0000313" key="3">
    <source>
        <dbReference type="Proteomes" id="UP000255106"/>
    </source>
</evidence>
<accession>A0A377M4Z4</accession>
<dbReference type="Pfam" id="PF00668">
    <property type="entry name" value="Condensation"/>
    <property type="match status" value="1"/>
</dbReference>
<dbReference type="PANTHER" id="PTHR45527">
    <property type="entry name" value="NONRIBOSOMAL PEPTIDE SYNTHETASE"/>
    <property type="match status" value="1"/>
</dbReference>
<dbReference type="EMBL" id="UGJB01000004">
    <property type="protein sequence ID" value="STQ13429.1"/>
    <property type="molecule type" value="Genomic_DNA"/>
</dbReference>
<protein>
    <submittedName>
        <fullName evidence="2">Amino acid adenylation domain-containing protein</fullName>
        <ecNumber evidence="2">2.7.7.-</ecNumber>
    </submittedName>
</protein>
<sequence>MNRLPLVAAQPGIWMAEQLSSLPNAWSVAHYTELKGDIDAPLLAKAVAEGMMQADTLRMRFTEDNGEVWQWVDASMTLPEPEIVNAGSHDAAVALMDADLNQNLRVDSGQPLAFHLLIQIGPQHWYWYQRYHHLVVDGFSFPAITRQIAAIYAAWKRGEPTPDSRLRRSPGVVDEYQRYRASESYQRDGAFWAEQRKQLPSPVSLSSAPLPGRAATTDILRLKIAADGRAFSQLAQAAGQVQRTDLALALVALWLGRLTGRLDYAAGFIFMRRMGSAALTATGPVLNVLPLAVNIHPQESLPELAQRLANQLKKMRRHQRYDAEQIVRDSGRAAGG</sequence>
<dbReference type="InterPro" id="IPR023213">
    <property type="entry name" value="CAT-like_dom_sf"/>
</dbReference>
<name>A0A377M4Z4_ENTCL</name>
<dbReference type="GO" id="GO:0031177">
    <property type="term" value="F:phosphopantetheine binding"/>
    <property type="evidence" value="ECO:0007669"/>
    <property type="project" value="TreeGrafter"/>
</dbReference>